<keyword evidence="4" id="KW-1185">Reference proteome</keyword>
<sequence length="180" mass="18559">MIRSALVLAFGVALVAPAVAYAQDAPSTSPKADPYPFLGLSPRQSVAGEEILVSVGCPVGELGEVKSKVLDRIGEFTVTNEIPVIQGAVAHVDAGARPAFYTVTAICKTTKITANLEIVPDKTPTSSSKPPAPKPTMLPKPSSPGKPASGRQVSKIPVGAPQTGATDSLSRWCSQCEGSH</sequence>
<keyword evidence="2" id="KW-0732">Signal</keyword>
<dbReference type="RefSeq" id="WP_038519325.1">
    <property type="nucleotide sequence ID" value="NZ_CP008953.1"/>
</dbReference>
<reference evidence="3 4" key="1">
    <citation type="journal article" date="2014" name="J. Biotechnol.">
        <title>Complete genome sequence of the actinobacterium Amycolatopsis japonica MG417-CF17(T) (=DSM 44213T) producing (S,S)-N,N'-ethylenediaminedisuccinic acid.</title>
        <authorList>
            <person name="Stegmann E."/>
            <person name="Albersmeier A."/>
            <person name="Spohn M."/>
            <person name="Gert H."/>
            <person name="Weber T."/>
            <person name="Wohlleben W."/>
            <person name="Kalinowski J."/>
            <person name="Ruckert C."/>
        </authorList>
    </citation>
    <scope>NUCLEOTIDE SEQUENCE [LARGE SCALE GENOMIC DNA]</scope>
    <source>
        <strain evidence="4">MG417-CF17 (DSM 44213)</strain>
    </source>
</reference>
<feature type="signal peptide" evidence="2">
    <location>
        <begin position="1"/>
        <end position="22"/>
    </location>
</feature>
<evidence type="ECO:0000313" key="3">
    <source>
        <dbReference type="EMBL" id="AIG79801.1"/>
    </source>
</evidence>
<dbReference type="STRING" id="208439.AJAP_34970"/>
<dbReference type="HOGENOM" id="CLU_1493221_0_0_11"/>
<feature type="chain" id="PRO_5001710364" evidence="2">
    <location>
        <begin position="23"/>
        <end position="180"/>
    </location>
</feature>
<proteinExistence type="predicted"/>
<feature type="compositionally biased region" description="Pro residues" evidence="1">
    <location>
        <begin position="130"/>
        <end position="144"/>
    </location>
</feature>
<protein>
    <submittedName>
        <fullName evidence="3">Conserved putative secreted protein</fullName>
    </submittedName>
</protein>
<accession>A0A075V5N8</accession>
<feature type="region of interest" description="Disordered" evidence="1">
    <location>
        <begin position="119"/>
        <end position="180"/>
    </location>
</feature>
<organism evidence="3 4">
    <name type="scientific">Amycolatopsis japonica</name>
    <dbReference type="NCBI Taxonomy" id="208439"/>
    <lineage>
        <taxon>Bacteria</taxon>
        <taxon>Bacillati</taxon>
        <taxon>Actinomycetota</taxon>
        <taxon>Actinomycetes</taxon>
        <taxon>Pseudonocardiales</taxon>
        <taxon>Pseudonocardiaceae</taxon>
        <taxon>Amycolatopsis</taxon>
        <taxon>Amycolatopsis japonica group</taxon>
    </lineage>
</organism>
<feature type="compositionally biased region" description="Polar residues" evidence="1">
    <location>
        <begin position="163"/>
        <end position="180"/>
    </location>
</feature>
<dbReference type="AlphaFoldDB" id="A0A075V5N8"/>
<name>A0A075V5N8_9PSEU</name>
<dbReference type="Proteomes" id="UP000028492">
    <property type="component" value="Chromosome"/>
</dbReference>
<evidence type="ECO:0000256" key="2">
    <source>
        <dbReference type="SAM" id="SignalP"/>
    </source>
</evidence>
<evidence type="ECO:0000256" key="1">
    <source>
        <dbReference type="SAM" id="MobiDB-lite"/>
    </source>
</evidence>
<dbReference type="KEGG" id="aja:AJAP_34970"/>
<dbReference type="EMBL" id="CP008953">
    <property type="protein sequence ID" value="AIG79801.1"/>
    <property type="molecule type" value="Genomic_DNA"/>
</dbReference>
<evidence type="ECO:0000313" key="4">
    <source>
        <dbReference type="Proteomes" id="UP000028492"/>
    </source>
</evidence>
<gene>
    <name evidence="3" type="ORF">AJAP_34970</name>
</gene>